<dbReference type="OrthoDB" id="9811395at2"/>
<dbReference type="PANTHER" id="PTHR35008:SF4">
    <property type="entry name" value="BLL4482 PROTEIN"/>
    <property type="match status" value="1"/>
</dbReference>
<keyword evidence="1 4" id="KW-0349">Heme</keyword>
<dbReference type="SUPFAM" id="SSF46626">
    <property type="entry name" value="Cytochrome c"/>
    <property type="match status" value="1"/>
</dbReference>
<evidence type="ECO:0000256" key="1">
    <source>
        <dbReference type="ARBA" id="ARBA00022617"/>
    </source>
</evidence>
<gene>
    <name evidence="6" type="ordered locus">Solca_1897</name>
</gene>
<keyword evidence="3 4" id="KW-0408">Iron</keyword>
<dbReference type="GO" id="GO:0009055">
    <property type="term" value="F:electron transfer activity"/>
    <property type="evidence" value="ECO:0007669"/>
    <property type="project" value="InterPro"/>
</dbReference>
<keyword evidence="7" id="KW-1185">Reference proteome</keyword>
<dbReference type="KEGG" id="scn:Solca_1897"/>
<dbReference type="AlphaFoldDB" id="H8KQT7"/>
<evidence type="ECO:0000256" key="3">
    <source>
        <dbReference type="ARBA" id="ARBA00023004"/>
    </source>
</evidence>
<dbReference type="InterPro" id="IPR036909">
    <property type="entry name" value="Cyt_c-like_dom_sf"/>
</dbReference>
<dbReference type="RefSeq" id="WP_014680185.1">
    <property type="nucleotide sequence ID" value="NC_017770.1"/>
</dbReference>
<name>H8KQT7_SOLCM</name>
<evidence type="ECO:0000256" key="2">
    <source>
        <dbReference type="ARBA" id="ARBA00022723"/>
    </source>
</evidence>
<dbReference type="PROSITE" id="PS51007">
    <property type="entry name" value="CYTC"/>
    <property type="match status" value="1"/>
</dbReference>
<evidence type="ECO:0000313" key="6">
    <source>
        <dbReference type="EMBL" id="AFD06958.1"/>
    </source>
</evidence>
<dbReference type="InterPro" id="IPR051459">
    <property type="entry name" value="Cytochrome_c-type_DH"/>
</dbReference>
<dbReference type="STRING" id="929556.Solca_1897"/>
<sequence length="140" mass="15635">MKKKITVLVLLGAIVGGLIACSNPKEIKEKQYYAEGMYLYQKYCQNCHMENGKGLGELIPPLAQSDYLFNNMSDLACMIKNGKQGKMIVNGKSYDGIMPGYNNLSSIEIAEIITYVTNSWGNKSSTYSIKQVEEDLKKCK</sequence>
<protein>
    <submittedName>
        <fullName evidence="6">Cytochrome c, mono-and diheme variants family</fullName>
    </submittedName>
</protein>
<dbReference type="GO" id="GO:0020037">
    <property type="term" value="F:heme binding"/>
    <property type="evidence" value="ECO:0007669"/>
    <property type="project" value="InterPro"/>
</dbReference>
<dbReference type="PROSITE" id="PS51257">
    <property type="entry name" value="PROKAR_LIPOPROTEIN"/>
    <property type="match status" value="1"/>
</dbReference>
<organism evidence="6 7">
    <name type="scientific">Solitalea canadensis (strain ATCC 29591 / DSM 3403 / JCM 21819 / LMG 8368 / NBRC 15130 / NCIMB 12057 / USAM 9D)</name>
    <name type="common">Flexibacter canadensis</name>
    <dbReference type="NCBI Taxonomy" id="929556"/>
    <lineage>
        <taxon>Bacteria</taxon>
        <taxon>Pseudomonadati</taxon>
        <taxon>Bacteroidota</taxon>
        <taxon>Sphingobacteriia</taxon>
        <taxon>Sphingobacteriales</taxon>
        <taxon>Sphingobacteriaceae</taxon>
        <taxon>Solitalea</taxon>
    </lineage>
</organism>
<dbReference type="Gene3D" id="1.10.760.10">
    <property type="entry name" value="Cytochrome c-like domain"/>
    <property type="match status" value="1"/>
</dbReference>
<proteinExistence type="predicted"/>
<evidence type="ECO:0000256" key="4">
    <source>
        <dbReference type="PROSITE-ProRule" id="PRU00433"/>
    </source>
</evidence>
<reference evidence="6" key="1">
    <citation type="submission" date="2012-02" db="EMBL/GenBank/DDBJ databases">
        <title>The complete genome of Solitalea canadensis DSM 3403.</title>
        <authorList>
            <consortium name="US DOE Joint Genome Institute (JGI-PGF)"/>
            <person name="Lucas S."/>
            <person name="Copeland A."/>
            <person name="Lapidus A."/>
            <person name="Glavina del Rio T."/>
            <person name="Dalin E."/>
            <person name="Tice H."/>
            <person name="Bruce D."/>
            <person name="Goodwin L."/>
            <person name="Pitluck S."/>
            <person name="Peters L."/>
            <person name="Ovchinnikova G."/>
            <person name="Lu M."/>
            <person name="Kyrpides N."/>
            <person name="Mavromatis K."/>
            <person name="Ivanova N."/>
            <person name="Brettin T."/>
            <person name="Detter J.C."/>
            <person name="Han C."/>
            <person name="Larimer F."/>
            <person name="Land M."/>
            <person name="Hauser L."/>
            <person name="Markowitz V."/>
            <person name="Cheng J.-F."/>
            <person name="Hugenholtz P."/>
            <person name="Woyke T."/>
            <person name="Wu D."/>
            <person name="Spring S."/>
            <person name="Schroeder M."/>
            <person name="Kopitz M."/>
            <person name="Brambilla E."/>
            <person name="Klenk H.-P."/>
            <person name="Eisen J.A."/>
        </authorList>
    </citation>
    <scope>NUCLEOTIDE SEQUENCE</scope>
    <source>
        <strain evidence="6">DSM 3403</strain>
    </source>
</reference>
<dbReference type="Proteomes" id="UP000007590">
    <property type="component" value="Chromosome"/>
</dbReference>
<feature type="domain" description="Cytochrome c" evidence="5">
    <location>
        <begin position="31"/>
        <end position="120"/>
    </location>
</feature>
<dbReference type="EMBL" id="CP003349">
    <property type="protein sequence ID" value="AFD06958.1"/>
    <property type="molecule type" value="Genomic_DNA"/>
</dbReference>
<dbReference type="HOGENOM" id="CLU_093848_2_1_10"/>
<dbReference type="GO" id="GO:0046872">
    <property type="term" value="F:metal ion binding"/>
    <property type="evidence" value="ECO:0007669"/>
    <property type="project" value="UniProtKB-KW"/>
</dbReference>
<accession>H8KQT7</accession>
<keyword evidence="2 4" id="KW-0479">Metal-binding</keyword>
<dbReference type="eggNOG" id="COG2010">
    <property type="taxonomic scope" value="Bacteria"/>
</dbReference>
<evidence type="ECO:0000313" key="7">
    <source>
        <dbReference type="Proteomes" id="UP000007590"/>
    </source>
</evidence>
<dbReference type="PANTHER" id="PTHR35008">
    <property type="entry name" value="BLL4482 PROTEIN-RELATED"/>
    <property type="match status" value="1"/>
</dbReference>
<dbReference type="InterPro" id="IPR009056">
    <property type="entry name" value="Cyt_c-like_dom"/>
</dbReference>
<evidence type="ECO:0000259" key="5">
    <source>
        <dbReference type="PROSITE" id="PS51007"/>
    </source>
</evidence>
<dbReference type="Pfam" id="PF13442">
    <property type="entry name" value="Cytochrome_CBB3"/>
    <property type="match status" value="1"/>
</dbReference>